<comment type="domain">
    <text evidence="5">The RxLR-dEER motif acts to carry the protein into the host cell cytoplasm through binding to cell surface phosphatidylinositol-3-phosphate.</text>
</comment>
<evidence type="ECO:0000256" key="3">
    <source>
        <dbReference type="ARBA" id="ARBA00022525"/>
    </source>
</evidence>
<dbReference type="GO" id="GO:0005576">
    <property type="term" value="C:extracellular region"/>
    <property type="evidence" value="ECO:0007669"/>
    <property type="project" value="UniProtKB-SubCell"/>
</dbReference>
<dbReference type="Proteomes" id="UP000434957">
    <property type="component" value="Unassembled WGS sequence"/>
</dbReference>
<gene>
    <name evidence="6" type="ORF">PR002_g10952</name>
    <name evidence="7" type="ORF">PR003_g11354</name>
</gene>
<proteinExistence type="inferred from homology"/>
<evidence type="ECO:0000313" key="9">
    <source>
        <dbReference type="Proteomes" id="UP000435112"/>
    </source>
</evidence>
<feature type="signal peptide" evidence="5">
    <location>
        <begin position="1"/>
        <end position="19"/>
    </location>
</feature>
<reference evidence="6 9" key="1">
    <citation type="submission" date="2018-09" db="EMBL/GenBank/DDBJ databases">
        <title>Genomic investigation of the strawberry pathogen Phytophthora fragariae indicates pathogenicity is determined by transcriptional variation in three key races.</title>
        <authorList>
            <person name="Adams T.M."/>
            <person name="Armitage A.D."/>
            <person name="Sobczyk M.K."/>
            <person name="Bates H.J."/>
            <person name="Dunwell J.M."/>
            <person name="Nellist C.F."/>
            <person name="Harrison R.J."/>
        </authorList>
    </citation>
    <scope>NUCLEOTIDE SEQUENCE [LARGE SCALE GENOMIC DNA]</scope>
    <source>
        <strain evidence="6 9">SCRP324</strain>
        <strain evidence="7 8">SCRP333</strain>
    </source>
</reference>
<evidence type="ECO:0000313" key="6">
    <source>
        <dbReference type="EMBL" id="KAE9026283.1"/>
    </source>
</evidence>
<dbReference type="Proteomes" id="UP000435112">
    <property type="component" value="Unassembled WGS sequence"/>
</dbReference>
<keyword evidence="3 5" id="KW-0964">Secreted</keyword>
<evidence type="ECO:0000256" key="1">
    <source>
        <dbReference type="ARBA" id="ARBA00004613"/>
    </source>
</evidence>
<dbReference type="InterPro" id="IPR031825">
    <property type="entry name" value="RXLR"/>
</dbReference>
<dbReference type="EMBL" id="QXFT01000652">
    <property type="protein sequence ID" value="KAE9338721.1"/>
    <property type="molecule type" value="Genomic_DNA"/>
</dbReference>
<comment type="subcellular location">
    <subcellularLocation>
        <location evidence="1 5">Secreted</location>
    </subcellularLocation>
</comment>
<comment type="similarity">
    <text evidence="2 5">Belongs to the RxLR effector family.</text>
</comment>
<name>A0A6A3MDL8_9STRA</name>
<organism evidence="6 9">
    <name type="scientific">Phytophthora rubi</name>
    <dbReference type="NCBI Taxonomy" id="129364"/>
    <lineage>
        <taxon>Eukaryota</taxon>
        <taxon>Sar</taxon>
        <taxon>Stramenopiles</taxon>
        <taxon>Oomycota</taxon>
        <taxon>Peronosporomycetes</taxon>
        <taxon>Peronosporales</taxon>
        <taxon>Peronosporaceae</taxon>
        <taxon>Phytophthora</taxon>
    </lineage>
</organism>
<feature type="chain" id="PRO_5034169124" description="RxLR effector protein" evidence="5">
    <location>
        <begin position="20"/>
        <end position="203"/>
    </location>
</feature>
<dbReference type="Pfam" id="PF16810">
    <property type="entry name" value="RXLR"/>
    <property type="match status" value="1"/>
</dbReference>
<keyword evidence="4 5" id="KW-0732">Signal</keyword>
<evidence type="ECO:0000256" key="2">
    <source>
        <dbReference type="ARBA" id="ARBA00010400"/>
    </source>
</evidence>
<protein>
    <recommendedName>
        <fullName evidence="5">RxLR effector protein</fullName>
    </recommendedName>
</protein>
<comment type="function">
    <text evidence="5">Effector that suppresses plant defense responses during pathogen infection.</text>
</comment>
<dbReference type="OrthoDB" id="94951at2759"/>
<evidence type="ECO:0000256" key="4">
    <source>
        <dbReference type="ARBA" id="ARBA00022729"/>
    </source>
</evidence>
<comment type="caution">
    <text evidence="6">The sequence shown here is derived from an EMBL/GenBank/DDBJ whole genome shotgun (WGS) entry which is preliminary data.</text>
</comment>
<keyword evidence="8" id="KW-1185">Reference proteome</keyword>
<sequence>MRLMFLVVVALTLFTFSDAVSTSSRRVQVSDNPHSLTAESTHSLRKRILQRVENNVGATTSTRSEERIGVKDVLGMLYNAVKMKINMKYWLMRGKTPEQVLEKLKVTSKTDKNYKYYAKYYFKYYVKYPAKQPSNLPTKTADDIMQSRLRNWLDNNLSPPQVFAELGLTGLWASARGQPNYKYFEQYRNMYSDMQVRLSKANS</sequence>
<evidence type="ECO:0000313" key="7">
    <source>
        <dbReference type="EMBL" id="KAE9338721.1"/>
    </source>
</evidence>
<dbReference type="EMBL" id="QXFU01000639">
    <property type="protein sequence ID" value="KAE9026283.1"/>
    <property type="molecule type" value="Genomic_DNA"/>
</dbReference>
<dbReference type="AlphaFoldDB" id="A0A6A3MDL8"/>
<evidence type="ECO:0000256" key="5">
    <source>
        <dbReference type="RuleBase" id="RU367124"/>
    </source>
</evidence>
<accession>A0A6A3MDL8</accession>
<evidence type="ECO:0000313" key="8">
    <source>
        <dbReference type="Proteomes" id="UP000434957"/>
    </source>
</evidence>